<accession>D2DT15</accession>
<feature type="non-terminal residue" evidence="1">
    <location>
        <position position="107"/>
    </location>
</feature>
<protein>
    <submittedName>
        <fullName evidence="1">Uncharacterized protein</fullName>
    </submittedName>
</protein>
<evidence type="ECO:0000313" key="1">
    <source>
        <dbReference type="EMBL" id="ACY66575.1"/>
    </source>
</evidence>
<organism evidence="1">
    <name type="scientific">Scylla paramamosain</name>
    <name type="common">Mud crab</name>
    <dbReference type="NCBI Taxonomy" id="85552"/>
    <lineage>
        <taxon>Eukaryota</taxon>
        <taxon>Metazoa</taxon>
        <taxon>Ecdysozoa</taxon>
        <taxon>Arthropoda</taxon>
        <taxon>Crustacea</taxon>
        <taxon>Multicrustacea</taxon>
        <taxon>Malacostraca</taxon>
        <taxon>Eumalacostraca</taxon>
        <taxon>Eucarida</taxon>
        <taxon>Decapoda</taxon>
        <taxon>Pleocyemata</taxon>
        <taxon>Brachyura</taxon>
        <taxon>Eubrachyura</taxon>
        <taxon>Portunoidea</taxon>
        <taxon>Portunidae</taxon>
        <taxon>Portuninae</taxon>
        <taxon>Scylla</taxon>
    </lineage>
</organism>
<sequence length="107" mass="12345">TTATTELCAASPFSRSCQSLIPARYPLRDTWIYFGQVMSTTVATTVENMFKVINTVNNYLNSGPVMGIPQEKVKQVAMPIRDHYIHHHHHHHHHHHYSSQLPFDRQV</sequence>
<dbReference type="EMBL" id="FJ774854">
    <property type="protein sequence ID" value="ACY66575.1"/>
    <property type="molecule type" value="mRNA"/>
</dbReference>
<dbReference type="AlphaFoldDB" id="D2DT15"/>
<reference evidence="1" key="1">
    <citation type="submission" date="2009-02" db="EMBL/GenBank/DDBJ databases">
        <title>Construction of SSH cDNA library from hemocytes of Scylla paramamosain LPS-challenged.</title>
        <authorList>
            <person name="Wang K.J."/>
            <person name="Chen F.Y."/>
            <person name="Bo J."/>
            <person name="Ren H.L."/>
        </authorList>
    </citation>
    <scope>NUCLEOTIDE SEQUENCE</scope>
</reference>
<name>D2DT15_SCYPA</name>
<feature type="non-terminal residue" evidence="1">
    <location>
        <position position="1"/>
    </location>
</feature>
<proteinExistence type="evidence at transcript level"/>